<dbReference type="RefSeq" id="XP_068356579.1">
    <property type="nucleotide sequence ID" value="XM_068493240.1"/>
</dbReference>
<feature type="transmembrane region" description="Helical" evidence="1">
    <location>
        <begin position="187"/>
        <end position="213"/>
    </location>
</feature>
<keyword evidence="1" id="KW-0812">Transmembrane</keyword>
<dbReference type="EMBL" id="MLAK01000827">
    <property type="protein sequence ID" value="OHT03443.1"/>
    <property type="molecule type" value="Genomic_DNA"/>
</dbReference>
<dbReference type="VEuPathDB" id="TrichDB:TRFO_06687"/>
<sequence>MKAALDPLKQEIKTQLQTVEDGQTFSRFLERGSYSLTTGDSDVKLSSTELVYLEIISTSSHYNLELKGPIYVYGQAQAVDATIIVDAENKTSPFLAITGDDLKLTMKREGKTDEDFKIWYGNIRYNWKVNKKQNGINHVYQTTFYGFVLGYNNVDFYTFSGITDPYTDSNVFQVDVIYAKIPLSAAAIISIIVVSVVVVVGGIIAGVVVYCVVIKPKKQAKENNPPAV</sequence>
<reference evidence="2" key="1">
    <citation type="submission" date="2016-10" db="EMBL/GenBank/DDBJ databases">
        <authorList>
            <person name="Benchimol M."/>
            <person name="Almeida L.G."/>
            <person name="Vasconcelos A.T."/>
            <person name="Perreira-Neves A."/>
            <person name="Rosa I.A."/>
            <person name="Tasca T."/>
            <person name="Bogo M.R."/>
            <person name="de Souza W."/>
        </authorList>
    </citation>
    <scope>NUCLEOTIDE SEQUENCE [LARGE SCALE GENOMIC DNA]</scope>
    <source>
        <strain evidence="2">K</strain>
    </source>
</reference>
<keyword evidence="3" id="KW-1185">Reference proteome</keyword>
<evidence type="ECO:0000313" key="3">
    <source>
        <dbReference type="Proteomes" id="UP000179807"/>
    </source>
</evidence>
<dbReference type="Proteomes" id="UP000179807">
    <property type="component" value="Unassembled WGS sequence"/>
</dbReference>
<evidence type="ECO:0000256" key="1">
    <source>
        <dbReference type="SAM" id="Phobius"/>
    </source>
</evidence>
<organism evidence="2 3">
    <name type="scientific">Tritrichomonas foetus</name>
    <dbReference type="NCBI Taxonomy" id="1144522"/>
    <lineage>
        <taxon>Eukaryota</taxon>
        <taxon>Metamonada</taxon>
        <taxon>Parabasalia</taxon>
        <taxon>Tritrichomonadida</taxon>
        <taxon>Tritrichomonadidae</taxon>
        <taxon>Tritrichomonas</taxon>
    </lineage>
</organism>
<gene>
    <name evidence="2" type="ORF">TRFO_06687</name>
</gene>
<proteinExistence type="predicted"/>
<comment type="caution">
    <text evidence="2">The sequence shown here is derived from an EMBL/GenBank/DDBJ whole genome shotgun (WGS) entry which is preliminary data.</text>
</comment>
<keyword evidence="1" id="KW-0472">Membrane</keyword>
<keyword evidence="1" id="KW-1133">Transmembrane helix</keyword>
<accession>A0A1J4JWR3</accession>
<evidence type="ECO:0000313" key="2">
    <source>
        <dbReference type="EMBL" id="OHT03443.1"/>
    </source>
</evidence>
<name>A0A1J4JWR3_9EUKA</name>
<protein>
    <submittedName>
        <fullName evidence="2">Uncharacterized protein</fullName>
    </submittedName>
</protein>
<dbReference type="AlphaFoldDB" id="A0A1J4JWR3"/>
<dbReference type="GeneID" id="94827944"/>